<dbReference type="EMBL" id="CP036272">
    <property type="protein sequence ID" value="QDT59639.1"/>
    <property type="molecule type" value="Genomic_DNA"/>
</dbReference>
<name>A0A517SU34_9BACT</name>
<feature type="transmembrane region" description="Helical" evidence="1">
    <location>
        <begin position="58"/>
        <end position="77"/>
    </location>
</feature>
<gene>
    <name evidence="2" type="ORF">SV7mr_21480</name>
</gene>
<dbReference type="OrthoDB" id="280018at2"/>
<keyword evidence="1" id="KW-1133">Transmembrane helix</keyword>
<evidence type="ECO:0000256" key="1">
    <source>
        <dbReference type="SAM" id="Phobius"/>
    </source>
</evidence>
<keyword evidence="1" id="KW-0472">Membrane</keyword>
<evidence type="ECO:0000313" key="3">
    <source>
        <dbReference type="Proteomes" id="UP000315003"/>
    </source>
</evidence>
<protein>
    <submittedName>
        <fullName evidence="2">Uncharacterized protein</fullName>
    </submittedName>
</protein>
<evidence type="ECO:0000313" key="2">
    <source>
        <dbReference type="EMBL" id="QDT59639.1"/>
    </source>
</evidence>
<sequence length="84" mass="9337">MWRAIFIAAGVMAMIIGIETLVIESADIYTSRGSTAREFLDPSTVDGQSTITFEPPEWFPWMVLSTGAITVIYTFSLPKRFKAS</sequence>
<dbReference type="AlphaFoldDB" id="A0A517SU34"/>
<keyword evidence="1" id="KW-0812">Transmembrane</keyword>
<accession>A0A517SU34</accession>
<reference evidence="2 3" key="1">
    <citation type="submission" date="2019-02" db="EMBL/GenBank/DDBJ databases">
        <title>Deep-cultivation of Planctomycetes and their phenomic and genomic characterization uncovers novel biology.</title>
        <authorList>
            <person name="Wiegand S."/>
            <person name="Jogler M."/>
            <person name="Boedeker C."/>
            <person name="Pinto D."/>
            <person name="Vollmers J."/>
            <person name="Rivas-Marin E."/>
            <person name="Kohn T."/>
            <person name="Peeters S.H."/>
            <person name="Heuer A."/>
            <person name="Rast P."/>
            <person name="Oberbeckmann S."/>
            <person name="Bunk B."/>
            <person name="Jeske O."/>
            <person name="Meyerdierks A."/>
            <person name="Storesund J.E."/>
            <person name="Kallscheuer N."/>
            <person name="Luecker S."/>
            <person name="Lage O.M."/>
            <person name="Pohl T."/>
            <person name="Merkel B.J."/>
            <person name="Hornburger P."/>
            <person name="Mueller R.-W."/>
            <person name="Bruemmer F."/>
            <person name="Labrenz M."/>
            <person name="Spormann A.M."/>
            <person name="Op den Camp H."/>
            <person name="Overmann J."/>
            <person name="Amann R."/>
            <person name="Jetten M.S.M."/>
            <person name="Mascher T."/>
            <person name="Medema M.H."/>
            <person name="Devos D.P."/>
            <person name="Kaster A.-K."/>
            <person name="Ovreas L."/>
            <person name="Rohde M."/>
            <person name="Galperin M.Y."/>
            <person name="Jogler C."/>
        </authorList>
    </citation>
    <scope>NUCLEOTIDE SEQUENCE [LARGE SCALE GENOMIC DNA]</scope>
    <source>
        <strain evidence="2 3">SV_7m_r</strain>
    </source>
</reference>
<dbReference type="RefSeq" id="WP_145271642.1">
    <property type="nucleotide sequence ID" value="NZ_CP036272.1"/>
</dbReference>
<organism evidence="2 3">
    <name type="scientific">Stieleria bergensis</name>
    <dbReference type="NCBI Taxonomy" id="2528025"/>
    <lineage>
        <taxon>Bacteria</taxon>
        <taxon>Pseudomonadati</taxon>
        <taxon>Planctomycetota</taxon>
        <taxon>Planctomycetia</taxon>
        <taxon>Pirellulales</taxon>
        <taxon>Pirellulaceae</taxon>
        <taxon>Stieleria</taxon>
    </lineage>
</organism>
<proteinExistence type="predicted"/>
<keyword evidence="3" id="KW-1185">Reference proteome</keyword>
<dbReference type="Proteomes" id="UP000315003">
    <property type="component" value="Chromosome"/>
</dbReference>
<feature type="transmembrane region" description="Helical" evidence="1">
    <location>
        <begin position="5"/>
        <end position="23"/>
    </location>
</feature>